<organism evidence="8 9">
    <name type="scientific">Grifola frondosa</name>
    <name type="common">Maitake</name>
    <name type="synonym">Polyporus frondosus</name>
    <dbReference type="NCBI Taxonomy" id="5627"/>
    <lineage>
        <taxon>Eukaryota</taxon>
        <taxon>Fungi</taxon>
        <taxon>Dikarya</taxon>
        <taxon>Basidiomycota</taxon>
        <taxon>Agaricomycotina</taxon>
        <taxon>Agaricomycetes</taxon>
        <taxon>Polyporales</taxon>
        <taxon>Grifolaceae</taxon>
        <taxon>Grifola</taxon>
    </lineage>
</organism>
<gene>
    <name evidence="8" type="ORF">A0H81_12811</name>
</gene>
<dbReference type="PROSITE" id="PS51999">
    <property type="entry name" value="ZF_GRF"/>
    <property type="match status" value="1"/>
</dbReference>
<feature type="compositionally biased region" description="Polar residues" evidence="6">
    <location>
        <begin position="111"/>
        <end position="121"/>
    </location>
</feature>
<evidence type="ECO:0000256" key="4">
    <source>
        <dbReference type="PROSITE-ProRule" id="PRU01343"/>
    </source>
</evidence>
<dbReference type="STRING" id="5627.A0A1C7LR40"/>
<keyword evidence="5" id="KW-0175">Coiled coil</keyword>
<feature type="compositionally biased region" description="Low complexity" evidence="6">
    <location>
        <begin position="193"/>
        <end position="205"/>
    </location>
</feature>
<evidence type="ECO:0000256" key="1">
    <source>
        <dbReference type="ARBA" id="ARBA00022723"/>
    </source>
</evidence>
<evidence type="ECO:0000313" key="9">
    <source>
        <dbReference type="Proteomes" id="UP000092993"/>
    </source>
</evidence>
<evidence type="ECO:0000256" key="6">
    <source>
        <dbReference type="SAM" id="MobiDB-lite"/>
    </source>
</evidence>
<feature type="domain" description="GRF-type" evidence="7">
    <location>
        <begin position="51"/>
        <end position="95"/>
    </location>
</feature>
<keyword evidence="1" id="KW-0479">Metal-binding</keyword>
<dbReference type="OMA" id="CYHRILA"/>
<comment type="caution">
    <text evidence="8">The sequence shown here is derived from an EMBL/GenBank/DDBJ whole genome shotgun (WGS) entry which is preliminary data.</text>
</comment>
<keyword evidence="9" id="KW-1185">Reference proteome</keyword>
<protein>
    <recommendedName>
        <fullName evidence="7">GRF-type domain-containing protein</fullName>
    </recommendedName>
</protein>
<feature type="compositionally biased region" description="Polar residues" evidence="6">
    <location>
        <begin position="160"/>
        <end position="171"/>
    </location>
</feature>
<feature type="compositionally biased region" description="Polar residues" evidence="6">
    <location>
        <begin position="247"/>
        <end position="267"/>
    </location>
</feature>
<feature type="region of interest" description="Disordered" evidence="6">
    <location>
        <begin position="13"/>
        <end position="40"/>
    </location>
</feature>
<dbReference type="GO" id="GO:0008270">
    <property type="term" value="F:zinc ion binding"/>
    <property type="evidence" value="ECO:0007669"/>
    <property type="project" value="UniProtKB-KW"/>
</dbReference>
<dbReference type="Pfam" id="PF06839">
    <property type="entry name" value="Zn_ribbon_GRF"/>
    <property type="match status" value="1"/>
</dbReference>
<accession>A0A1C7LR40</accession>
<evidence type="ECO:0000256" key="2">
    <source>
        <dbReference type="ARBA" id="ARBA00022771"/>
    </source>
</evidence>
<feature type="compositionally biased region" description="Pro residues" evidence="6">
    <location>
        <begin position="99"/>
        <end position="109"/>
    </location>
</feature>
<reference evidence="8 9" key="1">
    <citation type="submission" date="2016-03" db="EMBL/GenBank/DDBJ databases">
        <title>Whole genome sequencing of Grifola frondosa 9006-11.</title>
        <authorList>
            <person name="Min B."/>
            <person name="Park H."/>
            <person name="Kim J.-G."/>
            <person name="Cho H."/>
            <person name="Oh Y.-L."/>
            <person name="Kong W.-S."/>
            <person name="Choi I.-G."/>
        </authorList>
    </citation>
    <scope>NUCLEOTIDE SEQUENCE [LARGE SCALE GENOMIC DNA]</scope>
    <source>
        <strain evidence="8 9">9006-11</strain>
    </source>
</reference>
<sequence>MIFMADKRYIRGSGGGQRGIAKTEQRPDDAGSSQTFTHRSSCVDEEGNVRCYQHGELAARHTSRTITNPERDFYSCAKSMDDPDRCKFFKWVDEIEVHPPNPQPAPPSLPGNISSRPSQQQRAALARTSSTSAINPQKRPRAITPPPASVPGPAHPTPQAAVTPSHTITPSQRERRREGHASSQGSSRRDNLRTSSTSFSRTPSRLKVIEAALAASQAEIRDLSDELRSASSPPPSPKRSRLEINEYGSNSPRNTTNHSDAPVQTDSIPDEDESSWPQLDSISDAEEEFWHPSKPIAGPSREYHLADVPQEPWTPRTPERSAPARAYTPSGSVNANGMLMTPPQSSQPLERDFGAGPVLSLGASESQWQRIVHDPEHPFHERALALRMGSQTGSQESVHAELPSTDSIAEHIAALSDIPDFVRKLERKQKAAQKSNEIKSKRIAELEQEIQRLQNKNRALEETVSALRTRRR</sequence>
<dbReference type="EMBL" id="LUGG01000025">
    <property type="protein sequence ID" value="OBZ67163.1"/>
    <property type="molecule type" value="Genomic_DNA"/>
</dbReference>
<dbReference type="OrthoDB" id="5418639at2759"/>
<feature type="coiled-coil region" evidence="5">
    <location>
        <begin position="429"/>
        <end position="470"/>
    </location>
</feature>
<evidence type="ECO:0000259" key="7">
    <source>
        <dbReference type="PROSITE" id="PS51999"/>
    </source>
</evidence>
<dbReference type="Proteomes" id="UP000092993">
    <property type="component" value="Unassembled WGS sequence"/>
</dbReference>
<keyword evidence="3" id="KW-0862">Zinc</keyword>
<name>A0A1C7LR40_GRIFR</name>
<dbReference type="InterPro" id="IPR010666">
    <property type="entry name" value="Znf_GRF"/>
</dbReference>
<proteinExistence type="predicted"/>
<evidence type="ECO:0000313" key="8">
    <source>
        <dbReference type="EMBL" id="OBZ67163.1"/>
    </source>
</evidence>
<evidence type="ECO:0000256" key="3">
    <source>
        <dbReference type="ARBA" id="ARBA00022833"/>
    </source>
</evidence>
<feature type="compositionally biased region" description="Pro residues" evidence="6">
    <location>
        <begin position="143"/>
        <end position="156"/>
    </location>
</feature>
<dbReference type="CDD" id="cd14686">
    <property type="entry name" value="bZIP"/>
    <property type="match status" value="1"/>
</dbReference>
<feature type="compositionally biased region" description="Low complexity" evidence="6">
    <location>
        <begin position="122"/>
        <end position="133"/>
    </location>
</feature>
<dbReference type="AlphaFoldDB" id="A0A1C7LR40"/>
<evidence type="ECO:0000256" key="5">
    <source>
        <dbReference type="SAM" id="Coils"/>
    </source>
</evidence>
<feature type="compositionally biased region" description="Polar residues" evidence="6">
    <location>
        <begin position="31"/>
        <end position="40"/>
    </location>
</feature>
<keyword evidence="2 4" id="KW-0863">Zinc-finger</keyword>
<feature type="region of interest" description="Disordered" evidence="6">
    <location>
        <begin position="223"/>
        <end position="358"/>
    </location>
</feature>
<feature type="region of interest" description="Disordered" evidence="6">
    <location>
        <begin position="97"/>
        <end position="205"/>
    </location>
</feature>